<dbReference type="RefSeq" id="WP_166948652.1">
    <property type="nucleotide sequence ID" value="NZ_CP077072.1"/>
</dbReference>
<dbReference type="Proteomes" id="UP000490980">
    <property type="component" value="Unassembled WGS sequence"/>
</dbReference>
<evidence type="ECO:0000313" key="3">
    <source>
        <dbReference type="Proteomes" id="UP000490980"/>
    </source>
</evidence>
<feature type="signal peptide" evidence="1">
    <location>
        <begin position="1"/>
        <end position="24"/>
    </location>
</feature>
<evidence type="ECO:0000313" key="2">
    <source>
        <dbReference type="EMBL" id="NII07079.1"/>
    </source>
</evidence>
<protein>
    <submittedName>
        <fullName evidence="2">TraB/GumN family protein</fullName>
    </submittedName>
</protein>
<accession>A0A7X5UAU8</accession>
<evidence type="ECO:0000256" key="1">
    <source>
        <dbReference type="SAM" id="SignalP"/>
    </source>
</evidence>
<feature type="chain" id="PRO_5031280493" evidence="1">
    <location>
        <begin position="25"/>
        <end position="345"/>
    </location>
</feature>
<reference evidence="2 3" key="1">
    <citation type="submission" date="2020-03" db="EMBL/GenBank/DDBJ databases">
        <authorList>
            <person name="Lai Q."/>
        </authorList>
    </citation>
    <scope>NUCLEOTIDE SEQUENCE [LARGE SCALE GENOMIC DNA]</scope>
    <source>
        <strain evidence="2 3">CCUG 25036</strain>
    </source>
</reference>
<keyword evidence="1" id="KW-0732">Signal</keyword>
<dbReference type="InterPro" id="IPR002816">
    <property type="entry name" value="TraB/PrgY/GumN_fam"/>
</dbReference>
<proteinExistence type="predicted"/>
<dbReference type="EMBL" id="JAARLZ010000006">
    <property type="protein sequence ID" value="NII07079.1"/>
    <property type="molecule type" value="Genomic_DNA"/>
</dbReference>
<comment type="caution">
    <text evidence="2">The sequence shown here is derived from an EMBL/GenBank/DDBJ whole genome shotgun (WGS) entry which is preliminary data.</text>
</comment>
<organism evidence="2 3">
    <name type="scientific">Luteibacter anthropi</name>
    <dbReference type="NCBI Taxonomy" id="564369"/>
    <lineage>
        <taxon>Bacteria</taxon>
        <taxon>Pseudomonadati</taxon>
        <taxon>Pseudomonadota</taxon>
        <taxon>Gammaproteobacteria</taxon>
        <taxon>Lysobacterales</taxon>
        <taxon>Rhodanobacteraceae</taxon>
        <taxon>Luteibacter</taxon>
    </lineage>
</organism>
<dbReference type="CDD" id="cd14788">
    <property type="entry name" value="GumN"/>
    <property type="match status" value="1"/>
</dbReference>
<dbReference type="AlphaFoldDB" id="A0A7X5UAU8"/>
<gene>
    <name evidence="2" type="ORF">HBF25_11835</name>
</gene>
<keyword evidence="3" id="KW-1185">Reference proteome</keyword>
<dbReference type="Pfam" id="PF01963">
    <property type="entry name" value="TraB_PrgY_gumN"/>
    <property type="match status" value="1"/>
</dbReference>
<name>A0A7X5UAU8_9GAMM</name>
<sequence>MNLPRPALVASLLLCLVAATPALAQTTPPTAPLPASAASAPTLEAVTVSGVQPGPGLWKATRGDHTLLILGTLSPIPGNVTWKSTQIDDALAHSGALILPPKVEIKPNVGFFGRLALLPSLIGVRNAPDGATLKDTVPAEVYQKWLTVKARYIGDDRKVERYRPIFAVIELYKQAIKKTGLRKSGDITRTVTDLATSHNVKQVPVQYTLLVDDPRAVVKEFKRSTLDDVSCFTQSVENIDAQLADMANRANAWSTGDIGGLRDDRRAKQLQACLDAVTEGGVAQRAGIADVPREVRTRWLATVDETLGTTPQAVAIVPIDDLLGDDSYLSALKARGYTIESPDDE</sequence>